<dbReference type="SUPFAM" id="SSF49562">
    <property type="entry name" value="C2 domain (Calcium/lipid-binding domain, CaLB)"/>
    <property type="match status" value="2"/>
</dbReference>
<keyword evidence="11" id="KW-1185">Reference proteome</keyword>
<keyword evidence="3" id="KW-0677">Repeat</keyword>
<dbReference type="Gene3D" id="2.30.29.30">
    <property type="entry name" value="Pleckstrin-homology domain (PH domain)/Phosphotyrosine-binding domain (PTB)"/>
    <property type="match status" value="1"/>
</dbReference>
<dbReference type="InterPro" id="IPR008936">
    <property type="entry name" value="Rho_GTPase_activation_prot"/>
</dbReference>
<evidence type="ECO:0000313" key="10">
    <source>
        <dbReference type="EMBL" id="EGD79255.1"/>
    </source>
</evidence>
<dbReference type="PANTHER" id="PTHR10194">
    <property type="entry name" value="RAS GTPASE-ACTIVATING PROTEINS"/>
    <property type="match status" value="1"/>
</dbReference>
<dbReference type="STRING" id="946362.F2UNQ0"/>
<feature type="domain" description="Ras-GAP" evidence="9">
    <location>
        <begin position="331"/>
        <end position="512"/>
    </location>
</feature>
<keyword evidence="1" id="KW-0343">GTPase activation</keyword>
<dbReference type="KEGG" id="sre:PTSG_12971"/>
<dbReference type="GO" id="GO:0005096">
    <property type="term" value="F:GTPase activator activity"/>
    <property type="evidence" value="ECO:0007669"/>
    <property type="project" value="UniProtKB-KW"/>
</dbReference>
<proteinExistence type="predicted"/>
<dbReference type="PANTHER" id="PTHR10194:SF148">
    <property type="entry name" value="GTPASE-ACTIVATING PROTEIN"/>
    <property type="match status" value="1"/>
</dbReference>
<dbReference type="PROSITE" id="PS51113">
    <property type="entry name" value="ZF_BTK"/>
    <property type="match status" value="1"/>
</dbReference>
<keyword evidence="4 6" id="KW-0863">Zinc-finger</keyword>
<dbReference type="GO" id="GO:0008270">
    <property type="term" value="F:zinc ion binding"/>
    <property type="evidence" value="ECO:0007669"/>
    <property type="project" value="UniProtKB-KW"/>
</dbReference>
<dbReference type="SMART" id="SM00323">
    <property type="entry name" value="RasGAP"/>
    <property type="match status" value="1"/>
</dbReference>
<evidence type="ECO:0000259" key="9">
    <source>
        <dbReference type="PROSITE" id="PS50018"/>
    </source>
</evidence>
<keyword evidence="5" id="KW-0862">Zinc</keyword>
<evidence type="ECO:0000256" key="1">
    <source>
        <dbReference type="ARBA" id="ARBA00022468"/>
    </source>
</evidence>
<accession>F2UNQ0</accession>
<sequence>MASPHRSFWDVSVELRISEAKNLGTSKDQNDAMSPYCLVEVDDEEVARTSTKWQTFNPFFGETFHIAMPHNFSVMSISVCDQTKGTKLGLMYLNRATLFKSLSSDGHKEAWFPLLKPVPVIEVQGELFVELLLTSTPYGSKRLDVTVVRARDIFHKGFSGKCEPYFELSFDGDTRTSEKKRGARFPLWDQSFSFERKTLPDSFTITVFDGTKKAGQSLLGQASITLDHLEPGLRHPQWHRLEPRVEDYDGNTSGNGTIRVFAQLTHQLIMPISAYHPLFSYLLSDIGRPDVATRGWLGLLQSLVADGTIDRDGTASALMLALNTDDAVSCLKALTIDLISKSDNSATLFRSNSLASKCADHFMKIVGLPYLHETLKEIIDDIFYEKKDCEIDPSKMSSSSPSVIKRHATDLTRYLERILDRIFSSCARCPWPMRAVFSNIRSAVEQNEALASSTSGDDSSTPYTAVSGFVFLRFFAPAVLSPKLFGMREELADATTARTLTLLAKALQTIGNLGSSNFAVKEQYMAPLGPVIDKNVPRVKAFIDELCRVSAIAAHAKESVQMDAGSDTLIAASAKMPVLEPGAKSFKKKIVSLTRHMLMWQKSPSETPARLLLKDVINVERMEPNTFDKKNLVQVLTDDSRVVLSLSSAQEVTTWLKFFREFLRGSGAYIRSACHAGTFKKNKWTCCGQNTQDAAPCSKAHTALALNSFSLALSESERMHALYAILVSLLPRLQELQGRASRVTKGIQQLLLQKPRVSRRRASWAHSGLIRA</sequence>
<dbReference type="Pfam" id="PF00616">
    <property type="entry name" value="RasGAP"/>
    <property type="match status" value="1"/>
</dbReference>
<dbReference type="Pfam" id="PF00168">
    <property type="entry name" value="C2"/>
    <property type="match status" value="2"/>
</dbReference>
<evidence type="ECO:0000256" key="3">
    <source>
        <dbReference type="ARBA" id="ARBA00022737"/>
    </source>
</evidence>
<evidence type="ECO:0000256" key="5">
    <source>
        <dbReference type="ARBA" id="ARBA00022833"/>
    </source>
</evidence>
<dbReference type="FunCoup" id="F2UNQ0">
    <property type="interactions" value="114"/>
</dbReference>
<dbReference type="AlphaFoldDB" id="F2UNQ0"/>
<dbReference type="PROSITE" id="PS00509">
    <property type="entry name" value="RAS_GTPASE_ACTIV_1"/>
    <property type="match status" value="1"/>
</dbReference>
<dbReference type="eggNOG" id="KOG2059">
    <property type="taxonomic scope" value="Eukaryota"/>
</dbReference>
<dbReference type="InterPro" id="IPR035892">
    <property type="entry name" value="C2_domain_sf"/>
</dbReference>
<evidence type="ECO:0000259" key="7">
    <source>
        <dbReference type="PROSITE" id="PS50003"/>
    </source>
</evidence>
<dbReference type="PROSITE" id="PS50004">
    <property type="entry name" value="C2"/>
    <property type="match status" value="2"/>
</dbReference>
<feature type="domain" description="PH" evidence="7">
    <location>
        <begin position="569"/>
        <end position="664"/>
    </location>
</feature>
<dbReference type="Gene3D" id="1.10.506.10">
    <property type="entry name" value="GTPase Activation - p120gap, domain 1"/>
    <property type="match status" value="2"/>
</dbReference>
<dbReference type="CDD" id="cd05128">
    <property type="entry name" value="RasGAP_GAP1_like"/>
    <property type="match status" value="1"/>
</dbReference>
<dbReference type="SUPFAM" id="SSF48350">
    <property type="entry name" value="GTPase activation domain, GAP"/>
    <property type="match status" value="1"/>
</dbReference>
<evidence type="ECO:0000256" key="6">
    <source>
        <dbReference type="PROSITE-ProRule" id="PRU00432"/>
    </source>
</evidence>
<dbReference type="RefSeq" id="XP_004989340.1">
    <property type="nucleotide sequence ID" value="XM_004989283.1"/>
</dbReference>
<dbReference type="InterPro" id="IPR039360">
    <property type="entry name" value="Ras_GTPase"/>
</dbReference>
<dbReference type="SUPFAM" id="SSF50729">
    <property type="entry name" value="PH domain-like"/>
    <property type="match status" value="1"/>
</dbReference>
<dbReference type="PROSITE" id="PS50018">
    <property type="entry name" value="RAS_GTPASE_ACTIV_2"/>
    <property type="match status" value="1"/>
</dbReference>
<dbReference type="GeneID" id="16069884"/>
<dbReference type="PROSITE" id="PS50003">
    <property type="entry name" value="PH_DOMAIN"/>
    <property type="match status" value="1"/>
</dbReference>
<evidence type="ECO:0000259" key="8">
    <source>
        <dbReference type="PROSITE" id="PS50004"/>
    </source>
</evidence>
<dbReference type="InterPro" id="IPR011993">
    <property type="entry name" value="PH-like_dom_sf"/>
</dbReference>
<dbReference type="InterPro" id="IPR001849">
    <property type="entry name" value="PH_domain"/>
</dbReference>
<dbReference type="CDD" id="cd00030">
    <property type="entry name" value="C2"/>
    <property type="match status" value="1"/>
</dbReference>
<dbReference type="Gene3D" id="2.60.40.150">
    <property type="entry name" value="C2 domain"/>
    <property type="match status" value="2"/>
</dbReference>
<gene>
    <name evidence="10" type="ORF">PTSG_12971</name>
</gene>
<dbReference type="EMBL" id="GL832984">
    <property type="protein sequence ID" value="EGD79255.1"/>
    <property type="molecule type" value="Genomic_DNA"/>
</dbReference>
<name>F2UNQ0_SALR5</name>
<dbReference type="InParanoid" id="F2UNQ0"/>
<dbReference type="InterPro" id="IPR023152">
    <property type="entry name" value="RasGAP_CS"/>
</dbReference>
<dbReference type="OrthoDB" id="1562946at2759"/>
<dbReference type="GO" id="GO:0035556">
    <property type="term" value="P:intracellular signal transduction"/>
    <property type="evidence" value="ECO:0007669"/>
    <property type="project" value="InterPro"/>
</dbReference>
<dbReference type="Proteomes" id="UP000007799">
    <property type="component" value="Unassembled WGS sequence"/>
</dbReference>
<dbReference type="SMART" id="SM00239">
    <property type="entry name" value="C2"/>
    <property type="match status" value="2"/>
</dbReference>
<dbReference type="OMA" id="MEGACTD"/>
<dbReference type="InterPro" id="IPR001936">
    <property type="entry name" value="RasGAP_dom"/>
</dbReference>
<protein>
    <submittedName>
        <fullName evidence="10">Uncharacterized protein</fullName>
    </submittedName>
</protein>
<evidence type="ECO:0000256" key="4">
    <source>
        <dbReference type="ARBA" id="ARBA00022771"/>
    </source>
</evidence>
<keyword evidence="2" id="KW-0479">Metal-binding</keyword>
<feature type="domain" description="C2" evidence="8">
    <location>
        <begin position="1"/>
        <end position="112"/>
    </location>
</feature>
<dbReference type="InterPro" id="IPR001562">
    <property type="entry name" value="Znf_Btk_motif"/>
</dbReference>
<feature type="domain" description="C2" evidence="8">
    <location>
        <begin position="123"/>
        <end position="239"/>
    </location>
</feature>
<organism evidence="11">
    <name type="scientific">Salpingoeca rosetta (strain ATCC 50818 / BSB-021)</name>
    <dbReference type="NCBI Taxonomy" id="946362"/>
    <lineage>
        <taxon>Eukaryota</taxon>
        <taxon>Choanoflagellata</taxon>
        <taxon>Craspedida</taxon>
        <taxon>Salpingoecidae</taxon>
        <taxon>Salpingoeca</taxon>
    </lineage>
</organism>
<dbReference type="InterPro" id="IPR000008">
    <property type="entry name" value="C2_dom"/>
</dbReference>
<reference evidence="10" key="1">
    <citation type="submission" date="2009-08" db="EMBL/GenBank/DDBJ databases">
        <title>Annotation of Salpingoeca rosetta.</title>
        <authorList>
            <consortium name="The Broad Institute Genome Sequencing Platform"/>
            <person name="Russ C."/>
            <person name="Cuomo C."/>
            <person name="Burger G."/>
            <person name="Gray M.W."/>
            <person name="Holland P.W.H."/>
            <person name="King N."/>
            <person name="Lang F.B.F."/>
            <person name="Roger A.J."/>
            <person name="Ruiz-Trillo I."/>
            <person name="Young S.K."/>
            <person name="Zeng Q."/>
            <person name="Gargeya S."/>
            <person name="Alvarado L."/>
            <person name="Berlin A."/>
            <person name="Chapman S.B."/>
            <person name="Chen Z."/>
            <person name="Freedman E."/>
            <person name="Gellesch M."/>
            <person name="Goldberg J."/>
            <person name="Griggs A."/>
            <person name="Gujja S."/>
            <person name="Heilman E."/>
            <person name="Heiman D."/>
            <person name="Howarth C."/>
            <person name="Mehta T."/>
            <person name="Neiman D."/>
            <person name="Pearson M."/>
            <person name="Roberts A."/>
            <person name="Saif S."/>
            <person name="Shea T."/>
            <person name="Shenoy N."/>
            <person name="Sisk P."/>
            <person name="Stolte C."/>
            <person name="Sykes S."/>
            <person name="White J."/>
            <person name="Yandava C."/>
            <person name="Haas B."/>
            <person name="Nusbaum C."/>
            <person name="Birren B."/>
        </authorList>
    </citation>
    <scope>NUCLEOTIDE SEQUENCE [LARGE SCALE GENOMIC DNA]</scope>
    <source>
        <strain evidence="10">ATCC 50818</strain>
    </source>
</reference>
<evidence type="ECO:0000256" key="2">
    <source>
        <dbReference type="ARBA" id="ARBA00022723"/>
    </source>
</evidence>
<evidence type="ECO:0000313" key="11">
    <source>
        <dbReference type="Proteomes" id="UP000007799"/>
    </source>
</evidence>